<proteinExistence type="predicted"/>
<feature type="transmembrane region" description="Helical" evidence="1">
    <location>
        <begin position="92"/>
        <end position="112"/>
    </location>
</feature>
<evidence type="ECO:0000256" key="1">
    <source>
        <dbReference type="SAM" id="Phobius"/>
    </source>
</evidence>
<feature type="transmembrane region" description="Helical" evidence="1">
    <location>
        <begin position="124"/>
        <end position="145"/>
    </location>
</feature>
<gene>
    <name evidence="2" type="ORF">CFP75_30680</name>
</gene>
<reference evidence="2 3" key="1">
    <citation type="submission" date="2017-07" db="EMBL/GenBank/DDBJ databases">
        <title>Amycolatopsis alba DSM 44262 Genome sequencing and assembly.</title>
        <authorList>
            <person name="Kaur N."/>
            <person name="Mayilraj S."/>
        </authorList>
    </citation>
    <scope>NUCLEOTIDE SEQUENCE [LARGE SCALE GENOMIC DNA]</scope>
    <source>
        <strain evidence="2 3">DSM 44262</strain>
    </source>
</reference>
<dbReference type="Pfam" id="PF19545">
    <property type="entry name" value="DUF6069"/>
    <property type="match status" value="1"/>
</dbReference>
<dbReference type="AlphaFoldDB" id="A0A229RFA5"/>
<keyword evidence="3" id="KW-1185">Reference proteome</keyword>
<protein>
    <submittedName>
        <fullName evidence="2">Uncharacterized protein</fullName>
    </submittedName>
</protein>
<feature type="transmembrane region" description="Helical" evidence="1">
    <location>
        <begin position="26"/>
        <end position="50"/>
    </location>
</feature>
<evidence type="ECO:0000313" key="3">
    <source>
        <dbReference type="Proteomes" id="UP000215563"/>
    </source>
</evidence>
<dbReference type="InterPro" id="IPR045713">
    <property type="entry name" value="DUF6069"/>
</dbReference>
<comment type="caution">
    <text evidence="2">The sequence shown here is derived from an EMBL/GenBank/DDBJ whole genome shotgun (WGS) entry which is preliminary data.</text>
</comment>
<feature type="transmembrane region" description="Helical" evidence="1">
    <location>
        <begin position="62"/>
        <end position="85"/>
    </location>
</feature>
<keyword evidence="1" id="KW-1133">Transmembrane helix</keyword>
<keyword evidence="1" id="KW-0472">Membrane</keyword>
<name>A0A229RFA5_AMYAL</name>
<evidence type="ECO:0000313" key="2">
    <source>
        <dbReference type="EMBL" id="OXM45327.1"/>
    </source>
</evidence>
<organism evidence="2 3">
    <name type="scientific">Amycolatopsis alba DSM 44262</name>
    <dbReference type="NCBI Taxonomy" id="1125972"/>
    <lineage>
        <taxon>Bacteria</taxon>
        <taxon>Bacillati</taxon>
        <taxon>Actinomycetota</taxon>
        <taxon>Actinomycetes</taxon>
        <taxon>Pseudonocardiales</taxon>
        <taxon>Pseudonocardiaceae</taxon>
        <taxon>Amycolatopsis</taxon>
    </lineage>
</organism>
<dbReference type="Proteomes" id="UP000215563">
    <property type="component" value="Unassembled WGS sequence"/>
</dbReference>
<accession>A0A229RFA5</accession>
<dbReference type="EMBL" id="NMQU01000104">
    <property type="protein sequence ID" value="OXM45327.1"/>
    <property type="molecule type" value="Genomic_DNA"/>
</dbReference>
<sequence length="152" mass="15318">MEGIMGEDVRHQFVVSRLWAGGGATALVAALAAIVVILVATGLFGVPVLVPTGEGAWGGIGAAAYAVSAAVAALAATGLLHLLLLGTPRARSFFVSIMLLLTAITVIIPMSIDVDQGARFATAAGNLFLGVVITGTLSGVLRSAIRAGRLVR</sequence>
<keyword evidence="1" id="KW-0812">Transmembrane</keyword>